<name>A0A4P7NVF2_PYROR</name>
<evidence type="ECO:0000256" key="1">
    <source>
        <dbReference type="SAM" id="SignalP"/>
    </source>
</evidence>
<protein>
    <submittedName>
        <fullName evidence="2">Uncharacterized protein</fullName>
    </submittedName>
</protein>
<organism evidence="2 3">
    <name type="scientific">Pyricularia oryzae</name>
    <name type="common">Rice blast fungus</name>
    <name type="synonym">Magnaporthe oryzae</name>
    <dbReference type="NCBI Taxonomy" id="318829"/>
    <lineage>
        <taxon>Eukaryota</taxon>
        <taxon>Fungi</taxon>
        <taxon>Dikarya</taxon>
        <taxon>Ascomycota</taxon>
        <taxon>Pezizomycotina</taxon>
        <taxon>Sordariomycetes</taxon>
        <taxon>Sordariomycetidae</taxon>
        <taxon>Magnaporthales</taxon>
        <taxon>Pyriculariaceae</taxon>
        <taxon>Pyricularia</taxon>
    </lineage>
</organism>
<reference evidence="2 3" key="1">
    <citation type="journal article" date="2019" name="Mol. Biol. Evol.">
        <title>Blast fungal genomes show frequent chromosomal changes, gene gains and losses, and effector gene turnover.</title>
        <authorList>
            <person name="Gomez Luciano L.B."/>
            <person name="Jason Tsai I."/>
            <person name="Chuma I."/>
            <person name="Tosa Y."/>
            <person name="Chen Y.H."/>
            <person name="Li J.Y."/>
            <person name="Li M.Y."/>
            <person name="Jade Lu M.Y."/>
            <person name="Nakayashiki H."/>
            <person name="Li W.H."/>
        </authorList>
    </citation>
    <scope>NUCLEOTIDE SEQUENCE [LARGE SCALE GENOMIC DNA]</scope>
    <source>
        <strain evidence="2">MZ5-1-6</strain>
    </source>
</reference>
<dbReference type="Proteomes" id="UP000294847">
    <property type="component" value="Chromosome 7"/>
</dbReference>
<keyword evidence="1" id="KW-0732">Signal</keyword>
<dbReference type="AlphaFoldDB" id="A0A4P7NVF2"/>
<feature type="signal peptide" evidence="1">
    <location>
        <begin position="1"/>
        <end position="19"/>
    </location>
</feature>
<sequence length="168" mass="18242">MHFPSVLATALGVFAPVLAAPMLSEMPTSAKNGAMLAKRDTCANYRFMSLGQLDVQNDVLLWAVSVNYSYDGINWTRINPGDDILVGGSRTFTRGNQLKLIQRDRNFYINMCNVITGSCVVSPGVFQIPSAGKQQWVASVLVKSVWDGGIETQPFCEVGAQLPNATNP</sequence>
<accession>A0A4P7NVF2</accession>
<gene>
    <name evidence="2" type="ORF">PoMZ_13480</name>
</gene>
<feature type="chain" id="PRO_5020495708" evidence="1">
    <location>
        <begin position="20"/>
        <end position="168"/>
    </location>
</feature>
<evidence type="ECO:0000313" key="2">
    <source>
        <dbReference type="EMBL" id="QBZ66501.1"/>
    </source>
</evidence>
<evidence type="ECO:0000313" key="3">
    <source>
        <dbReference type="Proteomes" id="UP000294847"/>
    </source>
</evidence>
<dbReference type="EMBL" id="CP034210">
    <property type="protein sequence ID" value="QBZ66501.1"/>
    <property type="molecule type" value="Genomic_DNA"/>
</dbReference>
<proteinExistence type="predicted"/>